<protein>
    <submittedName>
        <fullName evidence="1">Uncharacterized protein</fullName>
    </submittedName>
</protein>
<organism evidence="1 2">
    <name type="scientific">Calycomorphotria hydatis</name>
    <dbReference type="NCBI Taxonomy" id="2528027"/>
    <lineage>
        <taxon>Bacteria</taxon>
        <taxon>Pseudomonadati</taxon>
        <taxon>Planctomycetota</taxon>
        <taxon>Planctomycetia</taxon>
        <taxon>Planctomycetales</taxon>
        <taxon>Planctomycetaceae</taxon>
        <taxon>Calycomorphotria</taxon>
    </lineage>
</organism>
<name>A0A517TA58_9PLAN</name>
<gene>
    <name evidence="1" type="ORF">V22_25090</name>
</gene>
<proteinExistence type="predicted"/>
<dbReference type="Proteomes" id="UP000319976">
    <property type="component" value="Chromosome"/>
</dbReference>
<dbReference type="EMBL" id="CP036316">
    <property type="protein sequence ID" value="QDT65262.1"/>
    <property type="molecule type" value="Genomic_DNA"/>
</dbReference>
<evidence type="ECO:0000313" key="1">
    <source>
        <dbReference type="EMBL" id="QDT65262.1"/>
    </source>
</evidence>
<keyword evidence="2" id="KW-1185">Reference proteome</keyword>
<reference evidence="1 2" key="1">
    <citation type="submission" date="2019-02" db="EMBL/GenBank/DDBJ databases">
        <title>Deep-cultivation of Planctomycetes and their phenomic and genomic characterization uncovers novel biology.</title>
        <authorList>
            <person name="Wiegand S."/>
            <person name="Jogler M."/>
            <person name="Boedeker C."/>
            <person name="Pinto D."/>
            <person name="Vollmers J."/>
            <person name="Rivas-Marin E."/>
            <person name="Kohn T."/>
            <person name="Peeters S.H."/>
            <person name="Heuer A."/>
            <person name="Rast P."/>
            <person name="Oberbeckmann S."/>
            <person name="Bunk B."/>
            <person name="Jeske O."/>
            <person name="Meyerdierks A."/>
            <person name="Storesund J.E."/>
            <person name="Kallscheuer N."/>
            <person name="Luecker S."/>
            <person name="Lage O.M."/>
            <person name="Pohl T."/>
            <person name="Merkel B.J."/>
            <person name="Hornburger P."/>
            <person name="Mueller R.-W."/>
            <person name="Bruemmer F."/>
            <person name="Labrenz M."/>
            <person name="Spormann A.M."/>
            <person name="Op den Camp H."/>
            <person name="Overmann J."/>
            <person name="Amann R."/>
            <person name="Jetten M.S.M."/>
            <person name="Mascher T."/>
            <person name="Medema M.H."/>
            <person name="Devos D.P."/>
            <person name="Kaster A.-K."/>
            <person name="Ovreas L."/>
            <person name="Rohde M."/>
            <person name="Galperin M.Y."/>
            <person name="Jogler C."/>
        </authorList>
    </citation>
    <scope>NUCLEOTIDE SEQUENCE [LARGE SCALE GENOMIC DNA]</scope>
    <source>
        <strain evidence="1 2">V22</strain>
    </source>
</reference>
<sequence>MSGVDRILEPSEDVVAIYHQAKYQVFLKLQTDQLAYRDMMCHSY</sequence>
<dbReference type="KEGG" id="chya:V22_25090"/>
<accession>A0A517TA58</accession>
<evidence type="ECO:0000313" key="2">
    <source>
        <dbReference type="Proteomes" id="UP000319976"/>
    </source>
</evidence>
<dbReference type="AlphaFoldDB" id="A0A517TA58"/>